<dbReference type="Proteomes" id="UP001150941">
    <property type="component" value="Unassembled WGS sequence"/>
</dbReference>
<evidence type="ECO:0000256" key="2">
    <source>
        <dbReference type="SAM" id="SignalP"/>
    </source>
</evidence>
<dbReference type="RefSeq" id="XP_058325826.1">
    <property type="nucleotide sequence ID" value="XM_058479258.1"/>
</dbReference>
<keyword evidence="2" id="KW-0732">Signal</keyword>
<dbReference type="EMBL" id="JAPQKS010000008">
    <property type="protein sequence ID" value="KAJ5216955.1"/>
    <property type="molecule type" value="Genomic_DNA"/>
</dbReference>
<feature type="chain" id="PRO_5040774025" evidence="2">
    <location>
        <begin position="21"/>
        <end position="159"/>
    </location>
</feature>
<keyword evidence="4" id="KW-1185">Reference proteome</keyword>
<organism evidence="3 4">
    <name type="scientific">Penicillium chermesinum</name>
    <dbReference type="NCBI Taxonomy" id="63820"/>
    <lineage>
        <taxon>Eukaryota</taxon>
        <taxon>Fungi</taxon>
        <taxon>Dikarya</taxon>
        <taxon>Ascomycota</taxon>
        <taxon>Pezizomycotina</taxon>
        <taxon>Eurotiomycetes</taxon>
        <taxon>Eurotiomycetidae</taxon>
        <taxon>Eurotiales</taxon>
        <taxon>Aspergillaceae</taxon>
        <taxon>Penicillium</taxon>
    </lineage>
</organism>
<sequence>MQIKNLAIACILTLGCESLAAPNLSSTLSTSAGPSTGTRGIPSSFATLSSATKSPRKQLVHASTTPTSTFTPITSSTTLPIETDSKSLTSVAPTANPRRIKIRRRVQAPSSSHGTVRPSGSSGPKTPAVPSATTAPSAISVSHAPAASSSHLGSRVRTT</sequence>
<dbReference type="GeneID" id="83206562"/>
<reference evidence="3" key="2">
    <citation type="journal article" date="2023" name="IMA Fungus">
        <title>Comparative genomic study of the Penicillium genus elucidates a diverse pangenome and 15 lateral gene transfer events.</title>
        <authorList>
            <person name="Petersen C."/>
            <person name="Sorensen T."/>
            <person name="Nielsen M.R."/>
            <person name="Sondergaard T.E."/>
            <person name="Sorensen J.L."/>
            <person name="Fitzpatrick D.A."/>
            <person name="Frisvad J.C."/>
            <person name="Nielsen K.L."/>
        </authorList>
    </citation>
    <scope>NUCLEOTIDE SEQUENCE</scope>
    <source>
        <strain evidence="3">IBT 19713</strain>
    </source>
</reference>
<protein>
    <submittedName>
        <fullName evidence="3">Uncharacterized protein</fullName>
    </submittedName>
</protein>
<feature type="compositionally biased region" description="Polar residues" evidence="1">
    <location>
        <begin position="108"/>
        <end position="123"/>
    </location>
</feature>
<name>A0A9W9NBT3_9EURO</name>
<evidence type="ECO:0000313" key="4">
    <source>
        <dbReference type="Proteomes" id="UP001150941"/>
    </source>
</evidence>
<reference evidence="3" key="1">
    <citation type="submission" date="2022-11" db="EMBL/GenBank/DDBJ databases">
        <authorList>
            <person name="Petersen C."/>
        </authorList>
    </citation>
    <scope>NUCLEOTIDE SEQUENCE</scope>
    <source>
        <strain evidence="3">IBT 19713</strain>
    </source>
</reference>
<gene>
    <name evidence="3" type="ORF">N7468_009963</name>
</gene>
<feature type="region of interest" description="Disordered" evidence="1">
    <location>
        <begin position="49"/>
        <end position="159"/>
    </location>
</feature>
<evidence type="ECO:0000256" key="1">
    <source>
        <dbReference type="SAM" id="MobiDB-lite"/>
    </source>
</evidence>
<feature type="signal peptide" evidence="2">
    <location>
        <begin position="1"/>
        <end position="20"/>
    </location>
</feature>
<feature type="compositionally biased region" description="Low complexity" evidence="1">
    <location>
        <begin position="124"/>
        <end position="151"/>
    </location>
</feature>
<accession>A0A9W9NBT3</accession>
<evidence type="ECO:0000313" key="3">
    <source>
        <dbReference type="EMBL" id="KAJ5216955.1"/>
    </source>
</evidence>
<dbReference type="PROSITE" id="PS51257">
    <property type="entry name" value="PROKAR_LIPOPROTEIN"/>
    <property type="match status" value="1"/>
</dbReference>
<feature type="compositionally biased region" description="Low complexity" evidence="1">
    <location>
        <begin position="63"/>
        <end position="82"/>
    </location>
</feature>
<comment type="caution">
    <text evidence="3">The sequence shown here is derived from an EMBL/GenBank/DDBJ whole genome shotgun (WGS) entry which is preliminary data.</text>
</comment>
<proteinExistence type="predicted"/>
<dbReference type="AlphaFoldDB" id="A0A9W9NBT3"/>